<dbReference type="SUPFAM" id="SSF52540">
    <property type="entry name" value="P-loop containing nucleoside triphosphate hydrolases"/>
    <property type="match status" value="1"/>
</dbReference>
<feature type="domain" description="Dynamin N-terminal" evidence="6">
    <location>
        <begin position="47"/>
        <end position="200"/>
    </location>
</feature>
<dbReference type="InterPro" id="IPR027094">
    <property type="entry name" value="Mitofusin_fam"/>
</dbReference>
<evidence type="ECO:0000256" key="5">
    <source>
        <dbReference type="ARBA" id="ARBA00023136"/>
    </source>
</evidence>
<evidence type="ECO:0000259" key="6">
    <source>
        <dbReference type="Pfam" id="PF00350"/>
    </source>
</evidence>
<dbReference type="PANTHER" id="PTHR10465">
    <property type="entry name" value="TRANSMEMBRANE GTPASE FZO1"/>
    <property type="match status" value="1"/>
</dbReference>
<evidence type="ECO:0000256" key="4">
    <source>
        <dbReference type="ARBA" id="ARBA00023134"/>
    </source>
</evidence>
<protein>
    <submittedName>
        <fullName evidence="7">Dynamin family protein</fullName>
    </submittedName>
</protein>
<evidence type="ECO:0000256" key="2">
    <source>
        <dbReference type="ARBA" id="ARBA00022741"/>
    </source>
</evidence>
<accession>A0ABX7FY47</accession>
<dbReference type="PANTHER" id="PTHR10465:SF0">
    <property type="entry name" value="SARCALUMENIN"/>
    <property type="match status" value="1"/>
</dbReference>
<organism evidence="7 8">
    <name type="scientific">Brevibacillus choshinensis</name>
    <dbReference type="NCBI Taxonomy" id="54911"/>
    <lineage>
        <taxon>Bacteria</taxon>
        <taxon>Bacillati</taxon>
        <taxon>Bacillota</taxon>
        <taxon>Bacilli</taxon>
        <taxon>Bacillales</taxon>
        <taxon>Paenibacillaceae</taxon>
        <taxon>Brevibacillus</taxon>
    </lineage>
</organism>
<dbReference type="EMBL" id="CP069127">
    <property type="protein sequence ID" value="QRG70736.1"/>
    <property type="molecule type" value="Genomic_DNA"/>
</dbReference>
<evidence type="ECO:0000313" key="8">
    <source>
        <dbReference type="Proteomes" id="UP000596248"/>
    </source>
</evidence>
<comment type="subcellular location">
    <subcellularLocation>
        <location evidence="1">Membrane</location>
    </subcellularLocation>
</comment>
<evidence type="ECO:0000256" key="3">
    <source>
        <dbReference type="ARBA" id="ARBA00022801"/>
    </source>
</evidence>
<keyword evidence="8" id="KW-1185">Reference proteome</keyword>
<dbReference type="CDD" id="cd09912">
    <property type="entry name" value="DLP_2"/>
    <property type="match status" value="1"/>
</dbReference>
<evidence type="ECO:0000256" key="1">
    <source>
        <dbReference type="ARBA" id="ARBA00004370"/>
    </source>
</evidence>
<evidence type="ECO:0000313" key="7">
    <source>
        <dbReference type="EMBL" id="QRG70736.1"/>
    </source>
</evidence>
<proteinExistence type="predicted"/>
<dbReference type="Proteomes" id="UP000596248">
    <property type="component" value="Chromosome"/>
</dbReference>
<keyword evidence="4" id="KW-0342">GTP-binding</keyword>
<dbReference type="Pfam" id="PF00350">
    <property type="entry name" value="Dynamin_N"/>
    <property type="match status" value="1"/>
</dbReference>
<keyword evidence="5" id="KW-0472">Membrane</keyword>
<keyword evidence="3" id="KW-0378">Hydrolase</keyword>
<reference evidence="7 8" key="1">
    <citation type="submission" date="2021-01" db="EMBL/GenBank/DDBJ databases">
        <title>Identification of strong promoters based on the transcriptome of Brevibacillus choshinensis.</title>
        <authorList>
            <person name="Yao D."/>
            <person name="Zhang K."/>
            <person name="Wu J."/>
        </authorList>
    </citation>
    <scope>NUCLEOTIDE SEQUENCE [LARGE SCALE GENOMIC DNA]</scope>
    <source>
        <strain evidence="7 8">HPD31-SP3</strain>
    </source>
</reference>
<dbReference type="InterPro" id="IPR045063">
    <property type="entry name" value="Dynamin_N"/>
</dbReference>
<keyword evidence="2" id="KW-0547">Nucleotide-binding</keyword>
<sequence>MIRETDFSRLAHTWEQLAEQMKAKGDTTTPVKLLQLADKTKRAELNIAFCGHFSAGKSTMINTLLGVNLLPSNPIPTSANVVKIRGGEKAARVYTMNSGVITFDPDTEMEKLKQFAVDGDTVESVEVSYPGTFLDDHSSLLDTPGIDSTDAAHKIATESALHLADVVIYMMDYNHVQAEENFNFTKTLKDRGKPVYLVVNMIDKHIDFELDFDSYKESVEDAFATWNIKPDGIFYTSLAEPDHPENQYEEFKNKLSELIRDREELVGHSVRSAAEHLIDEHVQVLKAASEGLRMEWESKMDSLETEGVDSRDAAAVRNALQQAEAEAAALASLPEEARKKMEKEMSVLLDNARLTYFSTNEAARSYLESRKPGFKLGFLFAGKKTEEERARRAEALLADLREKVAGNLDFHFKELMGKQPQEYHIRDEEYHASVHAMTVGITPEFLASHVKDGAQSQEYVLNYCNDIANGIKLEYRRAGLGFIDQVIARLQEQVKAQLEDQQARLAVLRELASVHEKLAELASGEQESREQLQTIMQKGEQVS</sequence>
<dbReference type="InterPro" id="IPR027417">
    <property type="entry name" value="P-loop_NTPase"/>
</dbReference>
<gene>
    <name evidence="7" type="ORF">JNE38_22995</name>
</gene>
<name>A0ABX7FY47_BRECH</name>
<dbReference type="Gene3D" id="3.40.50.300">
    <property type="entry name" value="P-loop containing nucleotide triphosphate hydrolases"/>
    <property type="match status" value="1"/>
</dbReference>